<dbReference type="InterPro" id="IPR002559">
    <property type="entry name" value="Transposase_11"/>
</dbReference>
<dbReference type="Pfam" id="PF01609">
    <property type="entry name" value="DDE_Tnp_1"/>
    <property type="match status" value="1"/>
</dbReference>
<dbReference type="Proteomes" id="UP000179237">
    <property type="component" value="Unassembled WGS sequence"/>
</dbReference>
<protein>
    <recommendedName>
        <fullName evidence="2">Transposase IS4-like domain-containing protein</fullName>
    </recommendedName>
</protein>
<dbReference type="EMBL" id="MFAQ01000030">
    <property type="protein sequence ID" value="OGD83041.1"/>
    <property type="molecule type" value="Genomic_DNA"/>
</dbReference>
<feature type="transmembrane region" description="Helical" evidence="1">
    <location>
        <begin position="316"/>
        <end position="333"/>
    </location>
</feature>
<evidence type="ECO:0000256" key="1">
    <source>
        <dbReference type="SAM" id="Phobius"/>
    </source>
</evidence>
<evidence type="ECO:0000313" key="3">
    <source>
        <dbReference type="EMBL" id="OGD83041.1"/>
    </source>
</evidence>
<dbReference type="GO" id="GO:0003677">
    <property type="term" value="F:DNA binding"/>
    <property type="evidence" value="ECO:0007669"/>
    <property type="project" value="InterPro"/>
</dbReference>
<organism evidence="3 4">
    <name type="scientific">Candidatus Collierbacteria bacterium RIFOXYD1_FULL_40_9</name>
    <dbReference type="NCBI Taxonomy" id="1817731"/>
    <lineage>
        <taxon>Bacteria</taxon>
        <taxon>Candidatus Collieribacteriota</taxon>
    </lineage>
</organism>
<feature type="domain" description="Transposase IS4-like" evidence="2">
    <location>
        <begin position="113"/>
        <end position="301"/>
    </location>
</feature>
<accession>A0A1F5FTV2</accession>
<name>A0A1F5FTV2_9BACT</name>
<dbReference type="PANTHER" id="PTHR33252">
    <property type="entry name" value="THIRD ORF IN TRANSPOSON ISC1160"/>
    <property type="match status" value="1"/>
</dbReference>
<dbReference type="AlphaFoldDB" id="A0A1F5FTV2"/>
<keyword evidence="1" id="KW-0472">Membrane</keyword>
<dbReference type="SUPFAM" id="SSF53098">
    <property type="entry name" value="Ribonuclease H-like"/>
    <property type="match status" value="1"/>
</dbReference>
<feature type="transmembrane region" description="Helical" evidence="1">
    <location>
        <begin position="340"/>
        <end position="359"/>
    </location>
</feature>
<keyword evidence="1" id="KW-0812">Transmembrane</keyword>
<evidence type="ECO:0000259" key="2">
    <source>
        <dbReference type="Pfam" id="PF01609"/>
    </source>
</evidence>
<dbReference type="GO" id="GO:0004803">
    <property type="term" value="F:transposase activity"/>
    <property type="evidence" value="ECO:0007669"/>
    <property type="project" value="InterPro"/>
</dbReference>
<gene>
    <name evidence="3" type="ORF">A2572_04570</name>
</gene>
<dbReference type="InterPro" id="IPR012337">
    <property type="entry name" value="RNaseH-like_sf"/>
</dbReference>
<sequence length="367" mass="43373">MLDTLNLHNVKTLLISARNSLNSQLTLNRTKSLKYSESQYFDLISFLSLFNSCAEDGSNTMNIIDDVPSGDALLQQLKKLEFRDVNLQFEELFIKQFHKLFPKTKKKKKKYKAIIIIDAHEQETYSKEKRISKAIRGGKHKNGTNFFFKYLTMQVMIKDKIITLGVRFYSREDQQRELVDELIKYAQKHIKIEVVLLDRGFRDASLLNNLEYREAPLLMPCIKDAKAEKCFEELRNKQFKTKRFIITNNKKEGINVTLLMIRLSNNKEVGFYTTLSGTWFHSAKYYLELYKKRWNIETGYRLQNMFLPKTTSIEKVVRFFYFCYAVAMHNLWLIIKKTIAVGSCFTVLMMKIVLVLFWITTHLPKHW</sequence>
<evidence type="ECO:0000313" key="4">
    <source>
        <dbReference type="Proteomes" id="UP000179237"/>
    </source>
</evidence>
<comment type="caution">
    <text evidence="3">The sequence shown here is derived from an EMBL/GenBank/DDBJ whole genome shotgun (WGS) entry which is preliminary data.</text>
</comment>
<dbReference type="GO" id="GO:0006313">
    <property type="term" value="P:DNA transposition"/>
    <property type="evidence" value="ECO:0007669"/>
    <property type="project" value="InterPro"/>
</dbReference>
<proteinExistence type="predicted"/>
<dbReference type="PANTHER" id="PTHR33252:SF2">
    <property type="entry name" value="TRANSPOSASE IS4-LIKE DOMAIN-CONTAINING PROTEIN"/>
    <property type="match status" value="1"/>
</dbReference>
<keyword evidence="1" id="KW-1133">Transmembrane helix</keyword>
<reference evidence="3 4" key="1">
    <citation type="journal article" date="2016" name="Nat. Commun.">
        <title>Thousands of microbial genomes shed light on interconnected biogeochemical processes in an aquifer system.</title>
        <authorList>
            <person name="Anantharaman K."/>
            <person name="Brown C.T."/>
            <person name="Hug L.A."/>
            <person name="Sharon I."/>
            <person name="Castelle C.J."/>
            <person name="Probst A.J."/>
            <person name="Thomas B.C."/>
            <person name="Singh A."/>
            <person name="Wilkins M.J."/>
            <person name="Karaoz U."/>
            <person name="Brodie E.L."/>
            <person name="Williams K.H."/>
            <person name="Hubbard S.S."/>
            <person name="Banfield J.F."/>
        </authorList>
    </citation>
    <scope>NUCLEOTIDE SEQUENCE [LARGE SCALE GENOMIC DNA]</scope>
</reference>